<feature type="domain" description="Carbohydrate kinase FGGY N-terminal" evidence="5">
    <location>
        <begin position="7"/>
        <end position="249"/>
    </location>
</feature>
<feature type="domain" description="Carbohydrate kinase FGGY C-terminal" evidence="6">
    <location>
        <begin position="260"/>
        <end position="449"/>
    </location>
</feature>
<dbReference type="PROSITE" id="PS00933">
    <property type="entry name" value="FGGY_KINASES_1"/>
    <property type="match status" value="1"/>
</dbReference>
<comment type="similarity">
    <text evidence="1 4">Belongs to the FGGY kinase family.</text>
</comment>
<gene>
    <name evidence="7" type="ORF">NZD86_22575</name>
</gene>
<sequence>MTNKTCTIALDIGTTSLKAVAYLADASQLSSRSMLVETDRDGNGKAIQDPKAIYESVMKALAEVCEDTRKKGYRIAAIGFSAAMHSLIPIASDNTPLFPAMTWLDARSHEEAQALWSNELGKDIYEHTGTPIHAMAPVTKIAWFRKHHPAAFEQTRRYASIKEYVWFRWFGEWEIDEAMASATGLYELSTGDWYEPALSYAGIRADQLSKPVATNYTRTNPTEKRFAEMGIEPSVPFCIGASDGVLASLAANAIERDTMVLTIGTSLALRTGFHQPTTDADTRYFCYVVDSDHYIVGGPSNSGGVVLDWLYRNVFTESGEDFERRFPALCEVAGRVDVGNLMCIPYVSGERAPLWDESATASFVGLHAEHEQAHLMRAAIEGILFNAYWIAQRLMKQLGEPKKIIASGKLFQQAWVRQFTADLFGIDIYGQEEVDGATLGAVMMANAAAGLEPIRSADTRDDITHPNVTEQQYLLKKFSRYQTLCQKLLDADPETF</sequence>
<dbReference type="InterPro" id="IPR018483">
    <property type="entry name" value="Carb_kinase_FGGY_CS"/>
</dbReference>
<evidence type="ECO:0000256" key="3">
    <source>
        <dbReference type="ARBA" id="ARBA00022777"/>
    </source>
</evidence>
<dbReference type="PROSITE" id="PS00445">
    <property type="entry name" value="FGGY_KINASES_2"/>
    <property type="match status" value="1"/>
</dbReference>
<dbReference type="InterPro" id="IPR018485">
    <property type="entry name" value="FGGY_C"/>
</dbReference>
<evidence type="ECO:0000313" key="7">
    <source>
        <dbReference type="EMBL" id="WAH36913.1"/>
    </source>
</evidence>
<evidence type="ECO:0000259" key="5">
    <source>
        <dbReference type="Pfam" id="PF00370"/>
    </source>
</evidence>
<keyword evidence="8" id="KW-1185">Reference proteome</keyword>
<dbReference type="RefSeq" id="WP_268044315.1">
    <property type="nucleotide sequence ID" value="NZ_CP104064.1"/>
</dbReference>
<dbReference type="PANTHER" id="PTHR43095">
    <property type="entry name" value="SUGAR KINASE"/>
    <property type="match status" value="1"/>
</dbReference>
<keyword evidence="2 4" id="KW-0808">Transferase</keyword>
<dbReference type="InterPro" id="IPR000577">
    <property type="entry name" value="Carb_kinase_FGGY"/>
</dbReference>
<dbReference type="SUPFAM" id="SSF53067">
    <property type="entry name" value="Actin-like ATPase domain"/>
    <property type="match status" value="2"/>
</dbReference>
<proteinExistence type="inferred from homology"/>
<reference evidence="7" key="1">
    <citation type="submission" date="2022-08" db="EMBL/GenBank/DDBJ databases">
        <title>Alicyclobacillus dauci DSM2870, complete genome.</title>
        <authorList>
            <person name="Wang Q."/>
            <person name="Cai R."/>
            <person name="Wang Z."/>
        </authorList>
    </citation>
    <scope>NUCLEOTIDE SEQUENCE</scope>
    <source>
        <strain evidence="7">DSM 28700</strain>
    </source>
</reference>
<dbReference type="PANTHER" id="PTHR43095:SF2">
    <property type="entry name" value="GLUCONOKINASE"/>
    <property type="match status" value="1"/>
</dbReference>
<dbReference type="CDD" id="cd07770">
    <property type="entry name" value="ASKHA_NBD_FGGY_GntK"/>
    <property type="match status" value="1"/>
</dbReference>
<evidence type="ECO:0000313" key="8">
    <source>
        <dbReference type="Proteomes" id="UP001164803"/>
    </source>
</evidence>
<accession>A0ABY6Z2S5</accession>
<dbReference type="Gene3D" id="3.30.420.40">
    <property type="match status" value="2"/>
</dbReference>
<protein>
    <submittedName>
        <fullName evidence="7">Gluconokinase</fullName>
    </submittedName>
</protein>
<dbReference type="Proteomes" id="UP001164803">
    <property type="component" value="Chromosome"/>
</dbReference>
<keyword evidence="3 4" id="KW-0418">Kinase</keyword>
<evidence type="ECO:0000259" key="6">
    <source>
        <dbReference type="Pfam" id="PF02782"/>
    </source>
</evidence>
<name>A0ABY6Z2S5_9BACL</name>
<dbReference type="InterPro" id="IPR043129">
    <property type="entry name" value="ATPase_NBD"/>
</dbReference>
<dbReference type="InterPro" id="IPR050406">
    <property type="entry name" value="FGGY_Carb_Kinase"/>
</dbReference>
<dbReference type="Pfam" id="PF02782">
    <property type="entry name" value="FGGY_C"/>
    <property type="match status" value="1"/>
</dbReference>
<dbReference type="Pfam" id="PF00370">
    <property type="entry name" value="FGGY_N"/>
    <property type="match status" value="1"/>
</dbReference>
<evidence type="ECO:0000256" key="1">
    <source>
        <dbReference type="ARBA" id="ARBA00009156"/>
    </source>
</evidence>
<evidence type="ECO:0000256" key="2">
    <source>
        <dbReference type="ARBA" id="ARBA00022679"/>
    </source>
</evidence>
<dbReference type="InterPro" id="IPR018484">
    <property type="entry name" value="FGGY_N"/>
</dbReference>
<evidence type="ECO:0000256" key="4">
    <source>
        <dbReference type="RuleBase" id="RU003733"/>
    </source>
</evidence>
<organism evidence="7 8">
    <name type="scientific">Alicyclobacillus dauci</name>
    <dbReference type="NCBI Taxonomy" id="1475485"/>
    <lineage>
        <taxon>Bacteria</taxon>
        <taxon>Bacillati</taxon>
        <taxon>Bacillota</taxon>
        <taxon>Bacilli</taxon>
        <taxon>Bacillales</taxon>
        <taxon>Alicyclobacillaceae</taxon>
        <taxon>Alicyclobacillus</taxon>
    </lineage>
</organism>
<dbReference type="PIRSF" id="PIRSF000538">
    <property type="entry name" value="GlpK"/>
    <property type="match status" value="1"/>
</dbReference>
<dbReference type="EMBL" id="CP104064">
    <property type="protein sequence ID" value="WAH36913.1"/>
    <property type="molecule type" value="Genomic_DNA"/>
</dbReference>